<dbReference type="RefSeq" id="WP_222619415.1">
    <property type="nucleotide sequence ID" value="NZ_JACOGF010000010.1"/>
</dbReference>
<keyword evidence="1" id="KW-1133">Transmembrane helix</keyword>
<protein>
    <submittedName>
        <fullName evidence="2">Uncharacterized protein</fullName>
    </submittedName>
</protein>
<sequence length="93" mass="10791">MTLYIFVAGTCLLPLIFWFPDATKYVLLLVEILWGTSYFLVVNQNYRKKLPIHTRGGMVSYTDSPRQYKISYAVMYFIGIGFLFTSLIITLFS</sequence>
<name>A0ABR6ZUH3_9BURK</name>
<proteinExistence type="predicted"/>
<comment type="caution">
    <text evidence="2">The sequence shown here is derived from an EMBL/GenBank/DDBJ whole genome shotgun (WGS) entry which is preliminary data.</text>
</comment>
<keyword evidence="3" id="KW-1185">Reference proteome</keyword>
<gene>
    <name evidence="2" type="ORF">H8L32_18615</name>
</gene>
<accession>A0ABR6ZUH3</accession>
<organism evidence="2 3">
    <name type="scientific">Undibacterium hunanense</name>
    <dbReference type="NCBI Taxonomy" id="2762292"/>
    <lineage>
        <taxon>Bacteria</taxon>
        <taxon>Pseudomonadati</taxon>
        <taxon>Pseudomonadota</taxon>
        <taxon>Betaproteobacteria</taxon>
        <taxon>Burkholderiales</taxon>
        <taxon>Oxalobacteraceae</taxon>
        <taxon>Undibacterium</taxon>
    </lineage>
</organism>
<keyword evidence="1" id="KW-0472">Membrane</keyword>
<feature type="transmembrane region" description="Helical" evidence="1">
    <location>
        <begin position="22"/>
        <end position="41"/>
    </location>
</feature>
<feature type="transmembrane region" description="Helical" evidence="1">
    <location>
        <begin position="70"/>
        <end position="92"/>
    </location>
</feature>
<dbReference type="EMBL" id="JACOGF010000010">
    <property type="protein sequence ID" value="MBC3919507.1"/>
    <property type="molecule type" value="Genomic_DNA"/>
</dbReference>
<keyword evidence="1" id="KW-0812">Transmembrane</keyword>
<evidence type="ECO:0000313" key="2">
    <source>
        <dbReference type="EMBL" id="MBC3919507.1"/>
    </source>
</evidence>
<reference evidence="2 3" key="1">
    <citation type="submission" date="2020-08" db="EMBL/GenBank/DDBJ databases">
        <title>Novel species isolated from subtropical streams in China.</title>
        <authorList>
            <person name="Lu H."/>
        </authorList>
    </citation>
    <scope>NUCLEOTIDE SEQUENCE [LARGE SCALE GENOMIC DNA]</scope>
    <source>
        <strain evidence="2 3">CY18W</strain>
    </source>
</reference>
<evidence type="ECO:0000313" key="3">
    <source>
        <dbReference type="Proteomes" id="UP000650424"/>
    </source>
</evidence>
<evidence type="ECO:0000256" key="1">
    <source>
        <dbReference type="SAM" id="Phobius"/>
    </source>
</evidence>
<dbReference type="Proteomes" id="UP000650424">
    <property type="component" value="Unassembled WGS sequence"/>
</dbReference>